<protein>
    <submittedName>
        <fullName evidence="1">Uncharacterized protein</fullName>
    </submittedName>
</protein>
<evidence type="ECO:0000313" key="2">
    <source>
        <dbReference type="Proteomes" id="UP000886785"/>
    </source>
</evidence>
<dbReference type="EMBL" id="DVHF01000153">
    <property type="protein sequence ID" value="HIR58369.1"/>
    <property type="molecule type" value="Genomic_DNA"/>
</dbReference>
<proteinExistence type="predicted"/>
<organism evidence="1 2">
    <name type="scientific">Candidatus Gallacutalibacter pullicola</name>
    <dbReference type="NCBI Taxonomy" id="2840830"/>
    <lineage>
        <taxon>Bacteria</taxon>
        <taxon>Bacillati</taxon>
        <taxon>Bacillota</taxon>
        <taxon>Clostridia</taxon>
        <taxon>Eubacteriales</taxon>
        <taxon>Candidatus Gallacutalibacter</taxon>
    </lineage>
</organism>
<gene>
    <name evidence="1" type="ORF">IAA54_11980</name>
</gene>
<reference evidence="1" key="1">
    <citation type="submission" date="2020-10" db="EMBL/GenBank/DDBJ databases">
        <authorList>
            <person name="Gilroy R."/>
        </authorList>
    </citation>
    <scope>NUCLEOTIDE SEQUENCE</scope>
    <source>
        <strain evidence="1">ChiSjej1B19-7085</strain>
    </source>
</reference>
<evidence type="ECO:0000313" key="1">
    <source>
        <dbReference type="EMBL" id="HIR58369.1"/>
    </source>
</evidence>
<name>A0A9D1DT34_9FIRM</name>
<sequence length="129" mass="13609">MLQVSPIKDADARAAILRGVPEAGADAQILLLTEADKQLGWVAVDIKSSVLRMLAMELGGAAPADRLSPEDAFLADFLMRAAASYGANHGAYRISSHIPAIEPILRPLGFTGENGIVTIDLIHIVHVTG</sequence>
<dbReference type="Proteomes" id="UP000886785">
    <property type="component" value="Unassembled WGS sequence"/>
</dbReference>
<accession>A0A9D1DT34</accession>
<comment type="caution">
    <text evidence="1">The sequence shown here is derived from an EMBL/GenBank/DDBJ whole genome shotgun (WGS) entry which is preliminary data.</text>
</comment>
<dbReference type="AlphaFoldDB" id="A0A9D1DT34"/>
<reference evidence="1" key="2">
    <citation type="journal article" date="2021" name="PeerJ">
        <title>Extensive microbial diversity within the chicken gut microbiome revealed by metagenomics and culture.</title>
        <authorList>
            <person name="Gilroy R."/>
            <person name="Ravi A."/>
            <person name="Getino M."/>
            <person name="Pursley I."/>
            <person name="Horton D.L."/>
            <person name="Alikhan N.F."/>
            <person name="Baker D."/>
            <person name="Gharbi K."/>
            <person name="Hall N."/>
            <person name="Watson M."/>
            <person name="Adriaenssens E.M."/>
            <person name="Foster-Nyarko E."/>
            <person name="Jarju S."/>
            <person name="Secka A."/>
            <person name="Antonio M."/>
            <person name="Oren A."/>
            <person name="Chaudhuri R.R."/>
            <person name="La Ragione R."/>
            <person name="Hildebrand F."/>
            <person name="Pallen M.J."/>
        </authorList>
    </citation>
    <scope>NUCLEOTIDE SEQUENCE</scope>
    <source>
        <strain evidence="1">ChiSjej1B19-7085</strain>
    </source>
</reference>